<sequence>MDKDTEAAAAADRHWMAQALAEAEAAHARGDWPTGAVIVKDGQWLASGQNRQVSTGDVLLHAEPDAIRQAVARHGPGATQGATLYCTMEPCPMCAGALKLAGITRLVLALRHATLRRSDLGSFSVEAFCAMAGHAMEIDDGVLEAPYLALRLRWGKDPSERRGTGFAGPLALPP</sequence>
<dbReference type="GO" id="GO:0008270">
    <property type="term" value="F:zinc ion binding"/>
    <property type="evidence" value="ECO:0007669"/>
    <property type="project" value="InterPro"/>
</dbReference>
<dbReference type="RefSeq" id="WP_137733534.1">
    <property type="nucleotide sequence ID" value="NZ_BJCL01000007.1"/>
</dbReference>
<dbReference type="EMBL" id="BJCL01000007">
    <property type="protein sequence ID" value="GCL63789.1"/>
    <property type="molecule type" value="Genomic_DNA"/>
</dbReference>
<protein>
    <recommendedName>
        <fullName evidence="3">CMP/dCMP-type deaminase domain-containing protein</fullName>
    </recommendedName>
</protein>
<proteinExistence type="predicted"/>
<dbReference type="PANTHER" id="PTHR11079:SF179">
    <property type="entry name" value="TRNA(ADENINE(34)) DEAMINASE, CHLOROPLASTIC"/>
    <property type="match status" value="1"/>
</dbReference>
<dbReference type="SUPFAM" id="SSF53927">
    <property type="entry name" value="Cytidine deaminase-like"/>
    <property type="match status" value="1"/>
</dbReference>
<dbReference type="PROSITE" id="PS00903">
    <property type="entry name" value="CYT_DCMP_DEAMINASES_1"/>
    <property type="match status" value="1"/>
</dbReference>
<feature type="domain" description="CMP/dCMP-type deaminase" evidence="3">
    <location>
        <begin position="10"/>
        <end position="123"/>
    </location>
</feature>
<keyword evidence="5" id="KW-1185">Reference proteome</keyword>
<comment type="caution">
    <text evidence="4">The sequence shown here is derived from an EMBL/GenBank/DDBJ whole genome shotgun (WGS) entry which is preliminary data.</text>
</comment>
<reference evidence="5" key="1">
    <citation type="submission" date="2019-03" db="EMBL/GenBank/DDBJ databases">
        <title>Aquabacterium pictum sp.nov., the first bacteriochlorophyll a-containing freshwater bacterium in the genus Aquabacterium of the class Betaproteobacteria.</title>
        <authorList>
            <person name="Hirose S."/>
            <person name="Tank M."/>
            <person name="Hara E."/>
            <person name="Tamaki H."/>
            <person name="Takaichi S."/>
            <person name="Haruta S."/>
            <person name="Hanada S."/>
        </authorList>
    </citation>
    <scope>NUCLEOTIDE SEQUENCE [LARGE SCALE GENOMIC DNA]</scope>
    <source>
        <strain evidence="5">W35</strain>
    </source>
</reference>
<dbReference type="GO" id="GO:0016787">
    <property type="term" value="F:hydrolase activity"/>
    <property type="evidence" value="ECO:0007669"/>
    <property type="project" value="InterPro"/>
</dbReference>
<dbReference type="Gene3D" id="3.40.140.10">
    <property type="entry name" value="Cytidine Deaminase, domain 2"/>
    <property type="match status" value="1"/>
</dbReference>
<keyword evidence="1" id="KW-0479">Metal-binding</keyword>
<keyword evidence="2" id="KW-0862">Zinc</keyword>
<name>A0A480AQA0_9BURK</name>
<accession>A0A480AQA0</accession>
<dbReference type="InterPro" id="IPR002125">
    <property type="entry name" value="CMP_dCMP_dom"/>
</dbReference>
<organism evidence="4 5">
    <name type="scientific">Pseudaquabacterium pictum</name>
    <dbReference type="NCBI Taxonomy" id="2315236"/>
    <lineage>
        <taxon>Bacteria</taxon>
        <taxon>Pseudomonadati</taxon>
        <taxon>Pseudomonadota</taxon>
        <taxon>Betaproteobacteria</taxon>
        <taxon>Burkholderiales</taxon>
        <taxon>Sphaerotilaceae</taxon>
        <taxon>Pseudaquabacterium</taxon>
    </lineage>
</organism>
<dbReference type="AlphaFoldDB" id="A0A480AQA0"/>
<dbReference type="InterPro" id="IPR016192">
    <property type="entry name" value="APOBEC/CMP_deaminase_Zn-bd"/>
</dbReference>
<evidence type="ECO:0000259" key="3">
    <source>
        <dbReference type="PROSITE" id="PS51747"/>
    </source>
</evidence>
<dbReference type="InterPro" id="IPR016193">
    <property type="entry name" value="Cytidine_deaminase-like"/>
</dbReference>
<dbReference type="Pfam" id="PF00383">
    <property type="entry name" value="dCMP_cyt_deam_1"/>
    <property type="match status" value="1"/>
</dbReference>
<evidence type="ECO:0000256" key="2">
    <source>
        <dbReference type="ARBA" id="ARBA00022833"/>
    </source>
</evidence>
<dbReference type="Proteomes" id="UP000301751">
    <property type="component" value="Unassembled WGS sequence"/>
</dbReference>
<evidence type="ECO:0000313" key="5">
    <source>
        <dbReference type="Proteomes" id="UP000301751"/>
    </source>
</evidence>
<dbReference type="PROSITE" id="PS51747">
    <property type="entry name" value="CYT_DCMP_DEAMINASES_2"/>
    <property type="match status" value="1"/>
</dbReference>
<dbReference type="PANTHER" id="PTHR11079">
    <property type="entry name" value="CYTOSINE DEAMINASE FAMILY MEMBER"/>
    <property type="match status" value="1"/>
</dbReference>
<dbReference type="CDD" id="cd01285">
    <property type="entry name" value="nucleoside_deaminase"/>
    <property type="match status" value="1"/>
</dbReference>
<evidence type="ECO:0000256" key="1">
    <source>
        <dbReference type="ARBA" id="ARBA00022723"/>
    </source>
</evidence>
<evidence type="ECO:0000313" key="4">
    <source>
        <dbReference type="EMBL" id="GCL63789.1"/>
    </source>
</evidence>
<dbReference type="OrthoDB" id="9802676at2"/>
<gene>
    <name evidence="4" type="ORF">AQPW35_28700</name>
</gene>